<dbReference type="AlphaFoldDB" id="A0A558E1L0"/>
<comment type="caution">
    <text evidence="1">The sequence shown here is derived from an EMBL/GenBank/DDBJ whole genome shotgun (WGS) entry which is preliminary data.</text>
</comment>
<dbReference type="Proteomes" id="UP000316649">
    <property type="component" value="Unassembled WGS sequence"/>
</dbReference>
<name>A0A558E1L0_9GAMM</name>
<gene>
    <name evidence="1" type="ORF">FHP88_08870</name>
</gene>
<accession>A0A558E1L0</accession>
<proteinExistence type="predicted"/>
<dbReference type="EMBL" id="VMNH01000009">
    <property type="protein sequence ID" value="TVO75115.1"/>
    <property type="molecule type" value="Genomic_DNA"/>
</dbReference>
<sequence>MMAIKFRSSEAERQAYQALMNEQRLKAWRTRWLLATGREPVYVLNPPTTPEQRLMLAQMQSTAIATNTNVLKMPLRKRQYMGADLPRHPDPAA</sequence>
<keyword evidence="2" id="KW-1185">Reference proteome</keyword>
<reference evidence="1 2" key="1">
    <citation type="submission" date="2019-07" db="EMBL/GenBank/DDBJ databases">
        <title>The pathways for chlorine oxyanion respiration interact through the shared metabolite chlorate.</title>
        <authorList>
            <person name="Barnum T.P."/>
            <person name="Cheng Y."/>
            <person name="Hill K.A."/>
            <person name="Lucas L.N."/>
            <person name="Carlson H.K."/>
            <person name="Coates J.D."/>
        </authorList>
    </citation>
    <scope>NUCLEOTIDE SEQUENCE [LARGE SCALE GENOMIC DNA]</scope>
    <source>
        <strain evidence="1 2">BK-1</strain>
    </source>
</reference>
<organism evidence="1 2">
    <name type="scientific">Sedimenticola selenatireducens</name>
    <dbReference type="NCBI Taxonomy" id="191960"/>
    <lineage>
        <taxon>Bacteria</taxon>
        <taxon>Pseudomonadati</taxon>
        <taxon>Pseudomonadota</taxon>
        <taxon>Gammaproteobacteria</taxon>
        <taxon>Chromatiales</taxon>
        <taxon>Sedimenticolaceae</taxon>
        <taxon>Sedimenticola</taxon>
    </lineage>
</organism>
<evidence type="ECO:0000313" key="1">
    <source>
        <dbReference type="EMBL" id="TVO75115.1"/>
    </source>
</evidence>
<protein>
    <submittedName>
        <fullName evidence="1">Uncharacterized protein</fullName>
    </submittedName>
</protein>
<evidence type="ECO:0000313" key="2">
    <source>
        <dbReference type="Proteomes" id="UP000316649"/>
    </source>
</evidence>
<dbReference type="RefSeq" id="WP_144358688.1">
    <property type="nucleotide sequence ID" value="NZ_VMNH01000009.1"/>
</dbReference>